<sequence length="389" mass="45235">MVKKIVVNKILTDEESSGLEGKWIDESYIKHPLIQSDTDVYRIDEDDNEILLLKFRKRVISDKLIQIGWESYKDLAKASRGRGASAGPINPESQYWKKRDLVKTSKWSTGYLTPKGNEMKKEYDELSLELLQEKAKEMKIDEETINDKNKLILEIIKNNGGVSKMKVNNQVASNPIGYYEESKNFAKLPCRLTHFTRTNYDKYNNGLKFIQRIDKLFERLIPDAHSKQLERANKRPHLKIPKTSFSTITINRNFRTALHKDAGDFRDGFGNLTVIERGKYHGGYTVFPQYGIGINLRNNDFCAMDVHQWHSNTPIYETEEDKKYNDTLEPDYNDNPEVGTEGLYKKYTRLSFVCYLREKIVNCPEYKDLTELDLSHLTKSGHNKIVIEE</sequence>
<dbReference type="Gene3D" id="3.60.130.30">
    <property type="match status" value="1"/>
</dbReference>
<dbReference type="Pfam" id="PF12851">
    <property type="entry name" value="Tet_JBP"/>
    <property type="match status" value="1"/>
</dbReference>
<keyword evidence="6" id="KW-0175">Coiled coil</keyword>
<evidence type="ECO:0000256" key="2">
    <source>
        <dbReference type="ARBA" id="ARBA00022723"/>
    </source>
</evidence>
<dbReference type="GO" id="GO:0046872">
    <property type="term" value="F:metal ion binding"/>
    <property type="evidence" value="ECO:0007669"/>
    <property type="project" value="UniProtKB-KW"/>
</dbReference>
<reference evidence="8" key="1">
    <citation type="journal article" date="2020" name="Nature">
        <title>Giant virus diversity and host interactions through global metagenomics.</title>
        <authorList>
            <person name="Schulz F."/>
            <person name="Roux S."/>
            <person name="Paez-Espino D."/>
            <person name="Jungbluth S."/>
            <person name="Walsh D.A."/>
            <person name="Denef V.J."/>
            <person name="McMahon K.D."/>
            <person name="Konstantinidis K.T."/>
            <person name="Eloe-Fadrosh E.A."/>
            <person name="Kyrpides N.C."/>
            <person name="Woyke T."/>
        </authorList>
    </citation>
    <scope>NUCLEOTIDE SEQUENCE</scope>
    <source>
        <strain evidence="8">GVMAG-M-3300018428-35</strain>
    </source>
</reference>
<dbReference type="InterPro" id="IPR024779">
    <property type="entry name" value="2OGFeDO_JBP1/TET_oxygenase_dom"/>
</dbReference>
<evidence type="ECO:0000313" key="8">
    <source>
        <dbReference type="EMBL" id="QHS95267.1"/>
    </source>
</evidence>
<protein>
    <recommendedName>
        <fullName evidence="7">2OGFeDO JBP1/TET oxygenase domain-containing protein</fullName>
    </recommendedName>
</protein>
<evidence type="ECO:0000256" key="4">
    <source>
        <dbReference type="ARBA" id="ARBA00023002"/>
    </source>
</evidence>
<evidence type="ECO:0000256" key="5">
    <source>
        <dbReference type="ARBA" id="ARBA00023004"/>
    </source>
</evidence>
<keyword evidence="5" id="KW-0408">Iron</keyword>
<comment type="cofactor">
    <cofactor evidence="1">
        <name>Fe(2+)</name>
        <dbReference type="ChEBI" id="CHEBI:29033"/>
    </cofactor>
</comment>
<accession>A0A6C0BSA1</accession>
<evidence type="ECO:0000256" key="6">
    <source>
        <dbReference type="SAM" id="Coils"/>
    </source>
</evidence>
<feature type="coiled-coil region" evidence="6">
    <location>
        <begin position="116"/>
        <end position="148"/>
    </location>
</feature>
<evidence type="ECO:0000256" key="3">
    <source>
        <dbReference type="ARBA" id="ARBA00022964"/>
    </source>
</evidence>
<organism evidence="8">
    <name type="scientific">viral metagenome</name>
    <dbReference type="NCBI Taxonomy" id="1070528"/>
    <lineage>
        <taxon>unclassified sequences</taxon>
        <taxon>metagenomes</taxon>
        <taxon>organismal metagenomes</taxon>
    </lineage>
</organism>
<keyword evidence="3" id="KW-0223">Dioxygenase</keyword>
<keyword evidence="4" id="KW-0560">Oxidoreductase</keyword>
<name>A0A6C0BSA1_9ZZZZ</name>
<dbReference type="AlphaFoldDB" id="A0A6C0BSA1"/>
<evidence type="ECO:0000256" key="1">
    <source>
        <dbReference type="ARBA" id="ARBA00001954"/>
    </source>
</evidence>
<dbReference type="GO" id="GO:0051213">
    <property type="term" value="F:dioxygenase activity"/>
    <property type="evidence" value="ECO:0007669"/>
    <property type="project" value="UniProtKB-KW"/>
</dbReference>
<evidence type="ECO:0000259" key="7">
    <source>
        <dbReference type="Pfam" id="PF12851"/>
    </source>
</evidence>
<feature type="domain" description="2OGFeDO JBP1/TET oxygenase" evidence="7">
    <location>
        <begin position="176"/>
        <end position="357"/>
    </location>
</feature>
<keyword evidence="2" id="KW-0479">Metal-binding</keyword>
<proteinExistence type="predicted"/>
<dbReference type="EMBL" id="MN739246">
    <property type="protein sequence ID" value="QHS95267.1"/>
    <property type="molecule type" value="Genomic_DNA"/>
</dbReference>